<dbReference type="Pfam" id="PF02098">
    <property type="entry name" value="His_binding"/>
    <property type="match status" value="1"/>
</dbReference>
<dbReference type="InterPro" id="IPR002970">
    <property type="entry name" value="Tick_his-bd"/>
</dbReference>
<dbReference type="GO" id="GO:0030682">
    <property type="term" value="P:symbiont-mediated perturbation of host defenses"/>
    <property type="evidence" value="ECO:0007669"/>
    <property type="project" value="InterPro"/>
</dbReference>
<feature type="chain" id="PRO_5012104023" evidence="1">
    <location>
        <begin position="19"/>
        <end position="179"/>
    </location>
</feature>
<evidence type="ECO:0000256" key="1">
    <source>
        <dbReference type="SAM" id="SignalP"/>
    </source>
</evidence>
<accession>A0A224YBF9</accession>
<dbReference type="Gene3D" id="2.40.128.20">
    <property type="match status" value="1"/>
</dbReference>
<organism evidence="2">
    <name type="scientific">Rhipicephalus zambeziensis</name>
    <dbReference type="NCBI Taxonomy" id="60191"/>
    <lineage>
        <taxon>Eukaryota</taxon>
        <taxon>Metazoa</taxon>
        <taxon>Ecdysozoa</taxon>
        <taxon>Arthropoda</taxon>
        <taxon>Chelicerata</taxon>
        <taxon>Arachnida</taxon>
        <taxon>Acari</taxon>
        <taxon>Parasitiformes</taxon>
        <taxon>Ixodida</taxon>
        <taxon>Ixodoidea</taxon>
        <taxon>Ixodidae</taxon>
        <taxon>Rhipicephalinae</taxon>
        <taxon>Rhipicephalus</taxon>
        <taxon>Rhipicephalus</taxon>
    </lineage>
</organism>
<proteinExistence type="predicted"/>
<reference evidence="2" key="1">
    <citation type="journal article" date="2017" name="Parasit. Vectors">
        <title>Sialotranscriptomics of Rhipicephalus zambeziensis reveals intricate expression profiles of secretory proteins and suggests tight temporal transcriptional regulation during blood-feeding.</title>
        <authorList>
            <person name="de Castro M.H."/>
            <person name="de Klerk D."/>
            <person name="Pienaar R."/>
            <person name="Rees D.J.G."/>
            <person name="Mans B.J."/>
        </authorList>
    </citation>
    <scope>NUCLEOTIDE SEQUENCE</scope>
    <source>
        <tissue evidence="2">Salivary glands</tissue>
    </source>
</reference>
<dbReference type="GO" id="GO:0043176">
    <property type="term" value="F:amine binding"/>
    <property type="evidence" value="ECO:0007669"/>
    <property type="project" value="InterPro"/>
</dbReference>
<name>A0A224YBF9_9ACAR</name>
<protein>
    <submittedName>
        <fullName evidence="2">Lipocalin</fullName>
    </submittedName>
</protein>
<dbReference type="InterPro" id="IPR012674">
    <property type="entry name" value="Calycin"/>
</dbReference>
<dbReference type="EMBL" id="GFPF01003890">
    <property type="protein sequence ID" value="MAA15036.1"/>
    <property type="molecule type" value="Transcribed_RNA"/>
</dbReference>
<feature type="signal peptide" evidence="1">
    <location>
        <begin position="1"/>
        <end position="18"/>
    </location>
</feature>
<evidence type="ECO:0000313" key="2">
    <source>
        <dbReference type="EMBL" id="MAA15036.1"/>
    </source>
</evidence>
<keyword evidence="1" id="KW-0732">Signal</keyword>
<dbReference type="AlphaFoldDB" id="A0A224YBF9"/>
<dbReference type="SUPFAM" id="SSF50814">
    <property type="entry name" value="Lipocalins"/>
    <property type="match status" value="1"/>
</dbReference>
<sequence>MGWLDIGTCMTLAVLVTGSIVTHRPPRESTDGFRMIGAFPHVVAISSSNNDTSFKCLAATRTHLDLEAKRAVYVWHLGGSRAATAERNVTFDIEAGNAPDQTTYFIDNDRTHPYTAYYNYTDYENCMVAIVPYNNHDHCLLWVKPAVARAVPRHCLDHYEEACDVRVPQYDNDLCGQQE</sequence>